<protein>
    <submittedName>
        <fullName evidence="2">Uncharacterized protein</fullName>
    </submittedName>
</protein>
<evidence type="ECO:0000256" key="1">
    <source>
        <dbReference type="SAM" id="MobiDB-lite"/>
    </source>
</evidence>
<name>A0ABS6ZGJ1_9ACTN</name>
<dbReference type="Proteomes" id="UP000812013">
    <property type="component" value="Unassembled WGS sequence"/>
</dbReference>
<comment type="caution">
    <text evidence="2">The sequence shown here is derived from an EMBL/GenBank/DDBJ whole genome shotgun (WGS) entry which is preliminary data.</text>
</comment>
<gene>
    <name evidence="2" type="ORF">GPJ59_34775</name>
</gene>
<sequence>DLGGAADPAGLPGLAGAPGSGCAPDPADSAAAMGLRTTTGGIGREPGMLIRIRVVNVVSVLGPSVSSAGVGGFDVTVFLFPSGPFDWPVPYGGVPEGYAAPPRPWGPEDELSVSRLKAGSPGWLRRPSYRARAARRRVHHTGRRRGATVSRRSGVPAGARRAAHAGRAQPRAPVAS</sequence>
<feature type="compositionally biased region" description="Low complexity" evidence="1">
    <location>
        <begin position="154"/>
        <end position="176"/>
    </location>
</feature>
<proteinExistence type="predicted"/>
<evidence type="ECO:0000313" key="3">
    <source>
        <dbReference type="Proteomes" id="UP000812013"/>
    </source>
</evidence>
<evidence type="ECO:0000313" key="2">
    <source>
        <dbReference type="EMBL" id="MBW5486863.1"/>
    </source>
</evidence>
<feature type="region of interest" description="Disordered" evidence="1">
    <location>
        <begin position="127"/>
        <end position="176"/>
    </location>
</feature>
<accession>A0ABS6ZGJ1</accession>
<keyword evidence="3" id="KW-1185">Reference proteome</keyword>
<feature type="compositionally biased region" description="Basic residues" evidence="1">
    <location>
        <begin position="127"/>
        <end position="146"/>
    </location>
</feature>
<feature type="non-terminal residue" evidence="2">
    <location>
        <position position="1"/>
    </location>
</feature>
<reference evidence="2 3" key="1">
    <citation type="submission" date="2019-12" db="EMBL/GenBank/DDBJ databases">
        <title>Genome sequence of Streptomyces bambusae.</title>
        <authorList>
            <person name="Bansal K."/>
            <person name="Choksket S."/>
            <person name="Korpole S."/>
            <person name="Patil P.B."/>
        </authorList>
    </citation>
    <scope>NUCLEOTIDE SEQUENCE [LARGE SCALE GENOMIC DNA]</scope>
    <source>
        <strain evidence="2 3">SK60</strain>
    </source>
</reference>
<organism evidence="2 3">
    <name type="scientific">Streptomyces bambusae</name>
    <dbReference type="NCBI Taxonomy" id="1550616"/>
    <lineage>
        <taxon>Bacteria</taxon>
        <taxon>Bacillati</taxon>
        <taxon>Actinomycetota</taxon>
        <taxon>Actinomycetes</taxon>
        <taxon>Kitasatosporales</taxon>
        <taxon>Streptomycetaceae</taxon>
        <taxon>Streptomyces</taxon>
    </lineage>
</organism>
<feature type="region of interest" description="Disordered" evidence="1">
    <location>
        <begin position="1"/>
        <end position="28"/>
    </location>
</feature>
<feature type="compositionally biased region" description="Low complexity" evidence="1">
    <location>
        <begin position="1"/>
        <end position="17"/>
    </location>
</feature>
<dbReference type="EMBL" id="WTFF01000507">
    <property type="protein sequence ID" value="MBW5486863.1"/>
    <property type="molecule type" value="Genomic_DNA"/>
</dbReference>